<sequence length="111" mass="12674">MQKRKYEDMRELTIPIETGGDEDATEMMRIWLAHDDLHVSLFLGMWEDAEDCEIDERDAWGQLLADTIQHIANGMSQSHGWDKDQTVAQITRSLLKHSDLPRGSISGGYVD</sequence>
<dbReference type="AlphaFoldDB" id="A0A3D8M2Y8"/>
<name>A0A3D8M2Y8_9ALTE</name>
<organism evidence="1 2">
    <name type="scientific">Alteromonas aestuariivivens</name>
    <dbReference type="NCBI Taxonomy" id="1938339"/>
    <lineage>
        <taxon>Bacteria</taxon>
        <taxon>Pseudomonadati</taxon>
        <taxon>Pseudomonadota</taxon>
        <taxon>Gammaproteobacteria</taxon>
        <taxon>Alteromonadales</taxon>
        <taxon>Alteromonadaceae</taxon>
        <taxon>Alteromonas/Salinimonas group</taxon>
        <taxon>Alteromonas</taxon>
    </lineage>
</organism>
<evidence type="ECO:0000313" key="2">
    <source>
        <dbReference type="Proteomes" id="UP000256561"/>
    </source>
</evidence>
<dbReference type="Proteomes" id="UP000256561">
    <property type="component" value="Unassembled WGS sequence"/>
</dbReference>
<accession>A0A3D8M2Y8</accession>
<keyword evidence="2" id="KW-1185">Reference proteome</keyword>
<dbReference type="Gene3D" id="3.30.2370.10">
    <property type="entry name" value="putative pyruvate dehydrogenase"/>
    <property type="match status" value="1"/>
</dbReference>
<dbReference type="OrthoDB" id="6047444at2"/>
<gene>
    <name evidence="1" type="ORF">DXV75_16770</name>
</gene>
<dbReference type="InterPro" id="IPR031796">
    <property type="entry name" value="DUF5076"/>
</dbReference>
<dbReference type="EMBL" id="QRHA01000020">
    <property type="protein sequence ID" value="RDV23894.1"/>
    <property type="molecule type" value="Genomic_DNA"/>
</dbReference>
<comment type="caution">
    <text evidence="1">The sequence shown here is derived from an EMBL/GenBank/DDBJ whole genome shotgun (WGS) entry which is preliminary data.</text>
</comment>
<reference evidence="2" key="1">
    <citation type="submission" date="2018-08" db="EMBL/GenBank/DDBJ databases">
        <authorList>
            <person name="Zhang J."/>
            <person name="Du Z.-J."/>
        </authorList>
    </citation>
    <scope>NUCLEOTIDE SEQUENCE [LARGE SCALE GENOMIC DNA]</scope>
    <source>
        <strain evidence="2">KCTC 52655</strain>
    </source>
</reference>
<evidence type="ECO:0000313" key="1">
    <source>
        <dbReference type="EMBL" id="RDV23894.1"/>
    </source>
</evidence>
<proteinExistence type="predicted"/>
<protein>
    <submittedName>
        <fullName evidence="1">DUF5076 domain-containing protein</fullName>
    </submittedName>
</protein>
<dbReference type="Pfam" id="PF16826">
    <property type="entry name" value="DUF5076"/>
    <property type="match status" value="1"/>
</dbReference>